<sequence>MLRGVISFYQSAATAVSSPVPGVDISIGPDCLETPPVLLQISIAYEGVGVGGAILSTHYQPTSVISADCETQVSLVDLGSDVFTQTEFIPQNLPRTPLARAEPREHARTIVQREVIHRYLDSRPAGSLAAGATAFQSPDDFSADHVDVFCGSEDGQGDSQNPPGYWDESDFSEEEYFSESAVSLSHLGVSQSGAPLEPGVDSFEEPADDSPLGESDISDNYGQSEAWHDEATDDYETAEGGYTAAEWEAWEASHNAHGHDRVDHQLYQGGPGFSDDSAVGGQSDFVDYDDEYGDAPWGLRLWWCLRWLR</sequence>
<proteinExistence type="predicted"/>
<dbReference type="AlphaFoldDB" id="A0AAE0ENP7"/>
<reference evidence="2 3" key="1">
    <citation type="journal article" date="2015" name="Genome Biol. Evol.">
        <title>Comparative Genomics of a Bacterivorous Green Alga Reveals Evolutionary Causalities and Consequences of Phago-Mixotrophic Mode of Nutrition.</title>
        <authorList>
            <person name="Burns J.A."/>
            <person name="Paasch A."/>
            <person name="Narechania A."/>
            <person name="Kim E."/>
        </authorList>
    </citation>
    <scope>NUCLEOTIDE SEQUENCE [LARGE SCALE GENOMIC DNA]</scope>
    <source>
        <strain evidence="2 3">PLY_AMNH</strain>
    </source>
</reference>
<protein>
    <submittedName>
        <fullName evidence="2">Uncharacterized protein</fullName>
    </submittedName>
</protein>
<name>A0AAE0ENP7_9CHLO</name>
<accession>A0AAE0ENP7</accession>
<gene>
    <name evidence="2" type="ORF">CYMTET_54747</name>
</gene>
<keyword evidence="3" id="KW-1185">Reference proteome</keyword>
<feature type="region of interest" description="Disordered" evidence="1">
    <location>
        <begin position="189"/>
        <end position="221"/>
    </location>
</feature>
<evidence type="ECO:0000313" key="3">
    <source>
        <dbReference type="Proteomes" id="UP001190700"/>
    </source>
</evidence>
<organism evidence="2 3">
    <name type="scientific">Cymbomonas tetramitiformis</name>
    <dbReference type="NCBI Taxonomy" id="36881"/>
    <lineage>
        <taxon>Eukaryota</taxon>
        <taxon>Viridiplantae</taxon>
        <taxon>Chlorophyta</taxon>
        <taxon>Pyramimonadophyceae</taxon>
        <taxon>Pyramimonadales</taxon>
        <taxon>Pyramimonadaceae</taxon>
        <taxon>Cymbomonas</taxon>
    </lineage>
</organism>
<evidence type="ECO:0000256" key="1">
    <source>
        <dbReference type="SAM" id="MobiDB-lite"/>
    </source>
</evidence>
<comment type="caution">
    <text evidence="2">The sequence shown here is derived from an EMBL/GenBank/DDBJ whole genome shotgun (WGS) entry which is preliminary data.</text>
</comment>
<evidence type="ECO:0000313" key="2">
    <source>
        <dbReference type="EMBL" id="KAK3235026.1"/>
    </source>
</evidence>
<dbReference type="Proteomes" id="UP001190700">
    <property type="component" value="Unassembled WGS sequence"/>
</dbReference>
<dbReference type="EMBL" id="LGRX02035386">
    <property type="protein sequence ID" value="KAK3235026.1"/>
    <property type="molecule type" value="Genomic_DNA"/>
</dbReference>
<feature type="region of interest" description="Disordered" evidence="1">
    <location>
        <begin position="145"/>
        <end position="169"/>
    </location>
</feature>